<protein>
    <submittedName>
        <fullName evidence="10">Protein lplB</fullName>
    </submittedName>
    <submittedName>
        <fullName evidence="9">Putative multiple-sugar transport system permease YteP</fullName>
    </submittedName>
</protein>
<keyword evidence="14" id="KW-1185">Reference proteome</keyword>
<evidence type="ECO:0000256" key="2">
    <source>
        <dbReference type="ARBA" id="ARBA00022448"/>
    </source>
</evidence>
<comment type="caution">
    <text evidence="10">The sequence shown here is derived from an EMBL/GenBank/DDBJ whole genome shotgun (WGS) entry which is preliminary data.</text>
</comment>
<keyword evidence="3" id="KW-1003">Cell membrane</keyword>
<organism evidence="10 13">
    <name type="scientific">Eisenbergiella tayi</name>
    <dbReference type="NCBI Taxonomy" id="1432052"/>
    <lineage>
        <taxon>Bacteria</taxon>
        <taxon>Bacillati</taxon>
        <taxon>Bacillota</taxon>
        <taxon>Clostridia</taxon>
        <taxon>Lachnospirales</taxon>
        <taxon>Lachnospiraceae</taxon>
        <taxon>Eisenbergiella</taxon>
    </lineage>
</organism>
<evidence type="ECO:0000256" key="3">
    <source>
        <dbReference type="ARBA" id="ARBA00022475"/>
    </source>
</evidence>
<dbReference type="EMBL" id="MEHD01000023">
    <property type="protein sequence ID" value="ODR56481.1"/>
    <property type="molecule type" value="Genomic_DNA"/>
</dbReference>
<dbReference type="InterPro" id="IPR051393">
    <property type="entry name" value="ABC_transporter_permease"/>
</dbReference>
<keyword evidence="5 7" id="KW-1133">Transmembrane helix</keyword>
<feature type="transmembrane region" description="Helical" evidence="7">
    <location>
        <begin position="279"/>
        <end position="299"/>
    </location>
</feature>
<dbReference type="SUPFAM" id="SSF161098">
    <property type="entry name" value="MetI-like"/>
    <property type="match status" value="1"/>
</dbReference>
<reference evidence="10 13" key="3">
    <citation type="submission" date="2016-08" db="EMBL/GenBank/DDBJ databases">
        <authorList>
            <person name="Seilhamer J.J."/>
        </authorList>
    </citation>
    <scope>NUCLEOTIDE SEQUENCE [LARGE SCALE GENOMIC DNA]</scope>
    <source>
        <strain evidence="10 13">NML150140-1</strain>
    </source>
</reference>
<evidence type="ECO:0000313" key="14">
    <source>
        <dbReference type="Proteomes" id="UP000094869"/>
    </source>
</evidence>
<comment type="subcellular location">
    <subcellularLocation>
        <location evidence="1 7">Cell membrane</location>
        <topology evidence="1 7">Multi-pass membrane protein</topology>
    </subcellularLocation>
</comment>
<comment type="similarity">
    <text evidence="7">Belongs to the binding-protein-dependent transport system permease family.</text>
</comment>
<evidence type="ECO:0000313" key="13">
    <source>
        <dbReference type="Proteomes" id="UP000094271"/>
    </source>
</evidence>
<evidence type="ECO:0000256" key="6">
    <source>
        <dbReference type="ARBA" id="ARBA00023136"/>
    </source>
</evidence>
<dbReference type="EMBL" id="MEHA01000008">
    <property type="protein sequence ID" value="ODR51763.1"/>
    <property type="molecule type" value="Genomic_DNA"/>
</dbReference>
<sequence>MVRKKSLWKRLKKQGAMQLFVLAGIFYLIIFNLIPMFGILMGFKDYSISTGIRGIFTSEWVGLKYFKEFITDYKFGMLVRNTVALSVLKLIFTFPLPILFALMINEIKNLKFKRVLQTCSYLPHFISWVIISSISYQFLSQSGIINTLFQKFHLISKPIKFLTDADLFWGLAVSLDIWKEMGWWTIIFLAAIVGISQEYYEAAQIDGATRLQRIRYITLPCIKGTIVVVLIMTMGNLFGGGLSGSNFEQCYLLGNNVNADTSSIIQTYVFDVGLAQGRYSYATAVGLIQSVISLILIFISNCVSKKTAGAGLF</sequence>
<evidence type="ECO:0000256" key="7">
    <source>
        <dbReference type="RuleBase" id="RU363032"/>
    </source>
</evidence>
<keyword evidence="2 7" id="KW-0813">Transport</keyword>
<dbReference type="GO" id="GO:0055085">
    <property type="term" value="P:transmembrane transport"/>
    <property type="evidence" value="ECO:0007669"/>
    <property type="project" value="InterPro"/>
</dbReference>
<dbReference type="PROSITE" id="PS50928">
    <property type="entry name" value="ABC_TM1"/>
    <property type="match status" value="1"/>
</dbReference>
<proteinExistence type="inferred from homology"/>
<keyword evidence="9" id="KW-0762">Sugar transport</keyword>
<dbReference type="CDD" id="cd06261">
    <property type="entry name" value="TM_PBP2"/>
    <property type="match status" value="1"/>
</dbReference>
<feature type="transmembrane region" description="Helical" evidence="7">
    <location>
        <begin position="221"/>
        <end position="239"/>
    </location>
</feature>
<feature type="transmembrane region" description="Helical" evidence="7">
    <location>
        <begin position="20"/>
        <end position="43"/>
    </location>
</feature>
<evidence type="ECO:0000313" key="11">
    <source>
        <dbReference type="EMBL" id="ODR56481.1"/>
    </source>
</evidence>
<evidence type="ECO:0000313" key="9">
    <source>
        <dbReference type="EMBL" id="ODM07638.1"/>
    </source>
</evidence>
<feature type="domain" description="ABC transmembrane type-1" evidence="8">
    <location>
        <begin position="79"/>
        <end position="300"/>
    </location>
</feature>
<dbReference type="GO" id="GO:0005886">
    <property type="term" value="C:plasma membrane"/>
    <property type="evidence" value="ECO:0007669"/>
    <property type="project" value="UniProtKB-SubCell"/>
</dbReference>
<dbReference type="Proteomes" id="UP000094869">
    <property type="component" value="Unassembled WGS sequence"/>
</dbReference>
<evidence type="ECO:0000256" key="5">
    <source>
        <dbReference type="ARBA" id="ARBA00022989"/>
    </source>
</evidence>
<reference evidence="11 14" key="2">
    <citation type="submission" date="2016-08" db="EMBL/GenBank/DDBJ databases">
        <title>Characterization of Isolates of Eisenbergiella tayi Derived from Blood Cultures, Using Whole Genome Sequencing.</title>
        <authorList>
            <person name="Bernier A.-M."/>
            <person name="Burdz T."/>
            <person name="Wiebe D."/>
            <person name="Bernard K."/>
        </authorList>
    </citation>
    <scope>NUCLEOTIDE SEQUENCE [LARGE SCALE GENOMIC DNA]</scope>
    <source>
        <strain evidence="11 14">NML120146</strain>
    </source>
</reference>
<dbReference type="PATRIC" id="fig|1432052.4.peg.3921"/>
<dbReference type="Proteomes" id="UP000094067">
    <property type="component" value="Unassembled WGS sequence"/>
</dbReference>
<feature type="transmembrane region" description="Helical" evidence="7">
    <location>
        <begin position="125"/>
        <end position="149"/>
    </location>
</feature>
<dbReference type="InterPro" id="IPR000515">
    <property type="entry name" value="MetI-like"/>
</dbReference>
<dbReference type="PANTHER" id="PTHR30193:SF44">
    <property type="entry name" value="LACTOSE TRANSPORT SYSTEM PERMEASE PROTEIN LACF"/>
    <property type="match status" value="1"/>
</dbReference>
<gene>
    <name evidence="9" type="primary">yteP_66</name>
    <name evidence="10" type="ORF">BEI59_12645</name>
    <name evidence="9" type="ORF">BEI61_03528</name>
    <name evidence="11" type="ORF">BEI63_13310</name>
</gene>
<reference evidence="9 12" key="1">
    <citation type="submission" date="2016-07" db="EMBL/GenBank/DDBJ databases">
        <title>Characterization of isolates of Eisenbergiella tayi derived from blood cultures, using whole genome sequencing.</title>
        <authorList>
            <person name="Burdz T."/>
            <person name="Wiebe D."/>
            <person name="Huynh C."/>
            <person name="Bernard K."/>
        </authorList>
    </citation>
    <scope>NUCLEOTIDE SEQUENCE [LARGE SCALE GENOMIC DNA]</scope>
    <source>
        <strain evidence="9 12">NML 110608</strain>
    </source>
</reference>
<dbReference type="RefSeq" id="WP_069153225.1">
    <property type="nucleotide sequence ID" value="NZ_JAQCZP010000044.1"/>
</dbReference>
<dbReference type="PANTHER" id="PTHR30193">
    <property type="entry name" value="ABC TRANSPORTER PERMEASE PROTEIN"/>
    <property type="match status" value="1"/>
</dbReference>
<accession>A0A1E3UHU8</accession>
<evidence type="ECO:0000313" key="10">
    <source>
        <dbReference type="EMBL" id="ODR51763.1"/>
    </source>
</evidence>
<evidence type="ECO:0000313" key="12">
    <source>
        <dbReference type="Proteomes" id="UP000094067"/>
    </source>
</evidence>
<keyword evidence="6 7" id="KW-0472">Membrane</keyword>
<dbReference type="OrthoDB" id="2637002at2"/>
<dbReference type="Gene3D" id="1.10.3720.10">
    <property type="entry name" value="MetI-like"/>
    <property type="match status" value="1"/>
</dbReference>
<dbReference type="Proteomes" id="UP000094271">
    <property type="component" value="Unassembled WGS sequence"/>
</dbReference>
<feature type="transmembrane region" description="Helical" evidence="7">
    <location>
        <begin position="181"/>
        <end position="200"/>
    </location>
</feature>
<dbReference type="EMBL" id="MCGH01000002">
    <property type="protein sequence ID" value="ODM07638.1"/>
    <property type="molecule type" value="Genomic_DNA"/>
</dbReference>
<evidence type="ECO:0000256" key="4">
    <source>
        <dbReference type="ARBA" id="ARBA00022692"/>
    </source>
</evidence>
<keyword evidence="4 7" id="KW-0812">Transmembrane</keyword>
<feature type="transmembrane region" description="Helical" evidence="7">
    <location>
        <begin position="83"/>
        <end position="104"/>
    </location>
</feature>
<evidence type="ECO:0000256" key="1">
    <source>
        <dbReference type="ARBA" id="ARBA00004651"/>
    </source>
</evidence>
<name>A0A1E3UHU8_9FIRM</name>
<dbReference type="Pfam" id="PF00528">
    <property type="entry name" value="BPD_transp_1"/>
    <property type="match status" value="1"/>
</dbReference>
<evidence type="ECO:0000259" key="8">
    <source>
        <dbReference type="PROSITE" id="PS50928"/>
    </source>
</evidence>
<dbReference type="AlphaFoldDB" id="A0A1E3UHU8"/>
<dbReference type="InterPro" id="IPR035906">
    <property type="entry name" value="MetI-like_sf"/>
</dbReference>